<feature type="transmembrane region" description="Helical" evidence="1">
    <location>
        <begin position="81"/>
        <end position="101"/>
    </location>
</feature>
<dbReference type="InterPro" id="IPR019425">
    <property type="entry name" value="7TM_GPCR_serpentine_rcpt_Srt"/>
</dbReference>
<feature type="transmembrane region" description="Helical" evidence="1">
    <location>
        <begin position="113"/>
        <end position="135"/>
    </location>
</feature>
<name>A0AA39M9U7_9BILA</name>
<feature type="transmembrane region" description="Helical" evidence="1">
    <location>
        <begin position="234"/>
        <end position="257"/>
    </location>
</feature>
<keyword evidence="1" id="KW-0812">Transmembrane</keyword>
<proteinExistence type="predicted"/>
<dbReference type="SUPFAM" id="SSF81321">
    <property type="entry name" value="Family A G protein-coupled receptor-like"/>
    <property type="match status" value="1"/>
</dbReference>
<keyword evidence="1" id="KW-1133">Transmembrane helix</keyword>
<keyword evidence="1" id="KW-0472">Membrane</keyword>
<dbReference type="Proteomes" id="UP001175271">
    <property type="component" value="Unassembled WGS sequence"/>
</dbReference>
<sequence>MHTTFELVTGMGSILSAAVLPPAYIRIIYIFFTRRKYRKLECYRIMVQMGIVQLLTVPGTFMTGYKSVTGTDPFSIGVLSIKLYGVSFKVESLLSLVLALNRLRIICGLRYPTLVHDIIIFCSYLYGCAIMTLMVSSCIEYDLPVGEYLPKYNISIPYTQRYSFTTTIIQLVSTGLTFTIYMIILSYLIWLKSKTERIKKFEKEQTILIYAGVRFAADMTLIVVYNYIKVPVIFWIEMCVMFTYFVNNLLLPPLLYLTLYKGIRQEFFACGAKLGLHCKISRSSETGILSGGSNRERIYQATKAGSNDHTGVSL</sequence>
<dbReference type="PANTHER" id="PTHR23021:SF11">
    <property type="entry name" value="SERPENTINE RECEPTOR, CLASS T"/>
    <property type="match status" value="1"/>
</dbReference>
<dbReference type="PANTHER" id="PTHR23021">
    <property type="entry name" value="SERPENTINE RECEPTOR, CLASS T"/>
    <property type="match status" value="1"/>
</dbReference>
<keyword evidence="3" id="KW-1185">Reference proteome</keyword>
<accession>A0AA39M9U7</accession>
<evidence type="ECO:0000313" key="2">
    <source>
        <dbReference type="EMBL" id="KAK0426931.1"/>
    </source>
</evidence>
<dbReference type="Pfam" id="PF10321">
    <property type="entry name" value="7TM_GPCR_Srt"/>
    <property type="match status" value="1"/>
</dbReference>
<feature type="transmembrane region" description="Helical" evidence="1">
    <location>
        <begin position="168"/>
        <end position="191"/>
    </location>
</feature>
<feature type="transmembrane region" description="Helical" evidence="1">
    <location>
        <begin position="207"/>
        <end position="228"/>
    </location>
</feature>
<protein>
    <submittedName>
        <fullName evidence="2">Uncharacterized protein</fullName>
    </submittedName>
</protein>
<feature type="transmembrane region" description="Helical" evidence="1">
    <location>
        <begin position="12"/>
        <end position="31"/>
    </location>
</feature>
<feature type="transmembrane region" description="Helical" evidence="1">
    <location>
        <begin position="43"/>
        <end position="61"/>
    </location>
</feature>
<organism evidence="2 3">
    <name type="scientific">Steinernema hermaphroditum</name>
    <dbReference type="NCBI Taxonomy" id="289476"/>
    <lineage>
        <taxon>Eukaryota</taxon>
        <taxon>Metazoa</taxon>
        <taxon>Ecdysozoa</taxon>
        <taxon>Nematoda</taxon>
        <taxon>Chromadorea</taxon>
        <taxon>Rhabditida</taxon>
        <taxon>Tylenchina</taxon>
        <taxon>Panagrolaimomorpha</taxon>
        <taxon>Strongyloidoidea</taxon>
        <taxon>Steinernematidae</taxon>
        <taxon>Steinernema</taxon>
    </lineage>
</organism>
<evidence type="ECO:0000256" key="1">
    <source>
        <dbReference type="SAM" id="Phobius"/>
    </source>
</evidence>
<evidence type="ECO:0000313" key="3">
    <source>
        <dbReference type="Proteomes" id="UP001175271"/>
    </source>
</evidence>
<gene>
    <name evidence="2" type="ORF">QR680_009975</name>
</gene>
<comment type="caution">
    <text evidence="2">The sequence shown here is derived from an EMBL/GenBank/DDBJ whole genome shotgun (WGS) entry which is preliminary data.</text>
</comment>
<dbReference type="AlphaFoldDB" id="A0AA39M9U7"/>
<dbReference type="EMBL" id="JAUCMV010000001">
    <property type="protein sequence ID" value="KAK0426931.1"/>
    <property type="molecule type" value="Genomic_DNA"/>
</dbReference>
<reference evidence="2" key="1">
    <citation type="submission" date="2023-06" db="EMBL/GenBank/DDBJ databases">
        <title>Genomic analysis of the entomopathogenic nematode Steinernema hermaphroditum.</title>
        <authorList>
            <person name="Schwarz E.M."/>
            <person name="Heppert J.K."/>
            <person name="Baniya A."/>
            <person name="Schwartz H.T."/>
            <person name="Tan C.-H."/>
            <person name="Antoshechkin I."/>
            <person name="Sternberg P.W."/>
            <person name="Goodrich-Blair H."/>
            <person name="Dillman A.R."/>
        </authorList>
    </citation>
    <scope>NUCLEOTIDE SEQUENCE</scope>
    <source>
        <strain evidence="2">PS9179</strain>
        <tissue evidence="2">Whole animal</tissue>
    </source>
</reference>